<protein>
    <recommendedName>
        <fullName evidence="1">N-acetylglucosamine kinase</fullName>
        <ecNumber evidence="1">2.7.1.59</ecNumber>
    </recommendedName>
</protein>
<evidence type="ECO:0000256" key="3">
    <source>
        <dbReference type="ARBA" id="ARBA00022723"/>
    </source>
</evidence>
<dbReference type="CDD" id="cd24057">
    <property type="entry name" value="ASKHA_NBD_ROK_NAGK"/>
    <property type="match status" value="1"/>
</dbReference>
<evidence type="ECO:0000313" key="10">
    <source>
        <dbReference type="EMBL" id="GGG83451.1"/>
    </source>
</evidence>
<sequence>MTSGGIDLGGTKIEARLFDAALNTVDLRRIPTPTGDFDSFLAGLSEQVRWLEEQAGDAALPVGVGLPGLIDPQTGRAFASNIPVTGRDLPGALAQALEREVPMLNDCQAFALSEAHSGAGAGHGSVIGLIMGTGIGAGHALDGALPHRLNGSALEIGHMGLPAHAVDDLPLRRCGCGKIGCYETVLAGPGLQWLSGQMLGEAIPPANLSARTLAGDAQAEAVLDRWASLAGELLLAIQLAHDPDCIVLGGGVSKMPGITERLTAALDAVRLGAMRLPVIALAQHGDSSGARGAALHAISKGRQ</sequence>
<comment type="catalytic activity">
    <reaction evidence="9">
        <text>N-acetyl-D-glucosamine + ATP = N-acetyl-D-glucosamine 6-phosphate + ADP + H(+)</text>
        <dbReference type="Rhea" id="RHEA:17417"/>
        <dbReference type="ChEBI" id="CHEBI:15378"/>
        <dbReference type="ChEBI" id="CHEBI:30616"/>
        <dbReference type="ChEBI" id="CHEBI:57513"/>
        <dbReference type="ChEBI" id="CHEBI:456216"/>
        <dbReference type="ChEBI" id="CHEBI:506227"/>
        <dbReference type="EC" id="2.7.1.59"/>
    </reaction>
</comment>
<dbReference type="Gene3D" id="3.30.420.40">
    <property type="match status" value="2"/>
</dbReference>
<dbReference type="InterPro" id="IPR043129">
    <property type="entry name" value="ATPase_NBD"/>
</dbReference>
<proteinExistence type="predicted"/>
<evidence type="ECO:0000256" key="4">
    <source>
        <dbReference type="ARBA" id="ARBA00022741"/>
    </source>
</evidence>
<evidence type="ECO:0000256" key="9">
    <source>
        <dbReference type="ARBA" id="ARBA00049065"/>
    </source>
</evidence>
<dbReference type="PANTHER" id="PTHR18964:SF162">
    <property type="entry name" value="N-ACETYL-D-GLUCOSAMINE KINASE"/>
    <property type="match status" value="1"/>
</dbReference>
<evidence type="ECO:0000256" key="7">
    <source>
        <dbReference type="ARBA" id="ARBA00022840"/>
    </source>
</evidence>
<organism evidence="10 11">
    <name type="scientific">Salipiger pallidus</name>
    <dbReference type="NCBI Taxonomy" id="1775170"/>
    <lineage>
        <taxon>Bacteria</taxon>
        <taxon>Pseudomonadati</taxon>
        <taxon>Pseudomonadota</taxon>
        <taxon>Alphaproteobacteria</taxon>
        <taxon>Rhodobacterales</taxon>
        <taxon>Roseobacteraceae</taxon>
        <taxon>Salipiger</taxon>
    </lineage>
</organism>
<dbReference type="GO" id="GO:0045127">
    <property type="term" value="F:N-acetylglucosamine kinase activity"/>
    <property type="evidence" value="ECO:0007669"/>
    <property type="project" value="UniProtKB-EC"/>
</dbReference>
<keyword evidence="2" id="KW-0808">Transferase</keyword>
<dbReference type="EC" id="2.7.1.59" evidence="1"/>
<keyword evidence="6" id="KW-0862">Zinc</keyword>
<reference evidence="10" key="2">
    <citation type="submission" date="2020-09" db="EMBL/GenBank/DDBJ databases">
        <authorList>
            <person name="Sun Q."/>
            <person name="Zhou Y."/>
        </authorList>
    </citation>
    <scope>NUCLEOTIDE SEQUENCE</scope>
    <source>
        <strain evidence="10">CGMCC 1.15762</strain>
    </source>
</reference>
<evidence type="ECO:0000256" key="8">
    <source>
        <dbReference type="ARBA" id="ARBA00023277"/>
    </source>
</evidence>
<keyword evidence="3" id="KW-0479">Metal-binding</keyword>
<gene>
    <name evidence="10" type="primary">nagK</name>
    <name evidence="10" type="ORF">GCM10011415_36700</name>
</gene>
<keyword evidence="7" id="KW-0067">ATP-binding</keyword>
<keyword evidence="8" id="KW-0119">Carbohydrate metabolism</keyword>
<dbReference type="Proteomes" id="UP000617145">
    <property type="component" value="Unassembled WGS sequence"/>
</dbReference>
<dbReference type="InterPro" id="IPR000600">
    <property type="entry name" value="ROK"/>
</dbReference>
<dbReference type="EMBL" id="BMJV01000009">
    <property type="protein sequence ID" value="GGG83451.1"/>
    <property type="molecule type" value="Genomic_DNA"/>
</dbReference>
<keyword evidence="11" id="KW-1185">Reference proteome</keyword>
<dbReference type="GO" id="GO:0005524">
    <property type="term" value="F:ATP binding"/>
    <property type="evidence" value="ECO:0007669"/>
    <property type="project" value="UniProtKB-KW"/>
</dbReference>
<dbReference type="AlphaFoldDB" id="A0A8J2ZMF2"/>
<evidence type="ECO:0000256" key="5">
    <source>
        <dbReference type="ARBA" id="ARBA00022777"/>
    </source>
</evidence>
<evidence type="ECO:0000313" key="11">
    <source>
        <dbReference type="Proteomes" id="UP000617145"/>
    </source>
</evidence>
<comment type="caution">
    <text evidence="10">The sequence shown here is derived from an EMBL/GenBank/DDBJ whole genome shotgun (WGS) entry which is preliminary data.</text>
</comment>
<name>A0A8J2ZMF2_9RHOB</name>
<evidence type="ECO:0000256" key="2">
    <source>
        <dbReference type="ARBA" id="ARBA00022679"/>
    </source>
</evidence>
<dbReference type="GO" id="GO:0046872">
    <property type="term" value="F:metal ion binding"/>
    <property type="evidence" value="ECO:0007669"/>
    <property type="project" value="UniProtKB-KW"/>
</dbReference>
<keyword evidence="5 10" id="KW-0418">Kinase</keyword>
<dbReference type="SUPFAM" id="SSF53067">
    <property type="entry name" value="Actin-like ATPase domain"/>
    <property type="match status" value="1"/>
</dbReference>
<keyword evidence="4" id="KW-0547">Nucleotide-binding</keyword>
<dbReference type="PANTHER" id="PTHR18964">
    <property type="entry name" value="ROK (REPRESSOR, ORF, KINASE) FAMILY"/>
    <property type="match status" value="1"/>
</dbReference>
<reference evidence="10" key="1">
    <citation type="journal article" date="2014" name="Int. J. Syst. Evol. Microbiol.">
        <title>Complete genome sequence of Corynebacterium casei LMG S-19264T (=DSM 44701T), isolated from a smear-ripened cheese.</title>
        <authorList>
            <consortium name="US DOE Joint Genome Institute (JGI-PGF)"/>
            <person name="Walter F."/>
            <person name="Albersmeier A."/>
            <person name="Kalinowski J."/>
            <person name="Ruckert C."/>
        </authorList>
    </citation>
    <scope>NUCLEOTIDE SEQUENCE</scope>
    <source>
        <strain evidence="10">CGMCC 1.15762</strain>
    </source>
</reference>
<accession>A0A8J2ZMF2</accession>
<evidence type="ECO:0000256" key="1">
    <source>
        <dbReference type="ARBA" id="ARBA00012122"/>
    </source>
</evidence>
<dbReference type="RefSeq" id="WP_188791742.1">
    <property type="nucleotide sequence ID" value="NZ_BMJV01000009.1"/>
</dbReference>
<dbReference type="Pfam" id="PF00480">
    <property type="entry name" value="ROK"/>
    <property type="match status" value="1"/>
</dbReference>
<evidence type="ECO:0000256" key="6">
    <source>
        <dbReference type="ARBA" id="ARBA00022833"/>
    </source>
</evidence>